<accession>A0A0F9HIR4</accession>
<proteinExistence type="predicted"/>
<name>A0A0F9HIR4_9ZZZZ</name>
<protein>
    <submittedName>
        <fullName evidence="1">Uncharacterized protein</fullName>
    </submittedName>
</protein>
<reference evidence="1" key="1">
    <citation type="journal article" date="2015" name="Nature">
        <title>Complex archaea that bridge the gap between prokaryotes and eukaryotes.</title>
        <authorList>
            <person name="Spang A."/>
            <person name="Saw J.H."/>
            <person name="Jorgensen S.L."/>
            <person name="Zaremba-Niedzwiedzka K."/>
            <person name="Martijn J."/>
            <person name="Lind A.E."/>
            <person name="van Eijk R."/>
            <person name="Schleper C."/>
            <person name="Guy L."/>
            <person name="Ettema T.J."/>
        </authorList>
    </citation>
    <scope>NUCLEOTIDE SEQUENCE</scope>
</reference>
<sequence>MKSIDIIRFTVSVQRAVAVRDAAKREWDRHAREIGQRARLEIYARADKKEGEYEYCQSMSGKS</sequence>
<dbReference type="EMBL" id="LAZR01024469">
    <property type="protein sequence ID" value="KKL75037.1"/>
    <property type="molecule type" value="Genomic_DNA"/>
</dbReference>
<evidence type="ECO:0000313" key="1">
    <source>
        <dbReference type="EMBL" id="KKL75037.1"/>
    </source>
</evidence>
<comment type="caution">
    <text evidence="1">The sequence shown here is derived from an EMBL/GenBank/DDBJ whole genome shotgun (WGS) entry which is preliminary data.</text>
</comment>
<gene>
    <name evidence="1" type="ORF">LCGC14_2058930</name>
</gene>
<dbReference type="AlphaFoldDB" id="A0A0F9HIR4"/>
<organism evidence="1">
    <name type="scientific">marine sediment metagenome</name>
    <dbReference type="NCBI Taxonomy" id="412755"/>
    <lineage>
        <taxon>unclassified sequences</taxon>
        <taxon>metagenomes</taxon>
        <taxon>ecological metagenomes</taxon>
    </lineage>
</organism>